<evidence type="ECO:0000259" key="2">
    <source>
        <dbReference type="Pfam" id="PF03496"/>
    </source>
</evidence>
<evidence type="ECO:0000256" key="1">
    <source>
        <dbReference type="SAM" id="Coils"/>
    </source>
</evidence>
<reference evidence="3" key="1">
    <citation type="submission" date="2021-02" db="EMBL/GenBank/DDBJ databases">
        <authorList>
            <person name="Nowell W R."/>
        </authorList>
    </citation>
    <scope>NUCLEOTIDE SEQUENCE</scope>
</reference>
<keyword evidence="1" id="KW-0175">Coiled coil</keyword>
<dbReference type="Proteomes" id="UP000663828">
    <property type="component" value="Unassembled WGS sequence"/>
</dbReference>
<dbReference type="SUPFAM" id="SSF56399">
    <property type="entry name" value="ADP-ribosylation"/>
    <property type="match status" value="1"/>
</dbReference>
<feature type="domain" description="ADP ribosyltransferase" evidence="2">
    <location>
        <begin position="221"/>
        <end position="397"/>
    </location>
</feature>
<dbReference type="Pfam" id="PF03496">
    <property type="entry name" value="ADPrib_exo_Tox"/>
    <property type="match status" value="1"/>
</dbReference>
<evidence type="ECO:0000313" key="4">
    <source>
        <dbReference type="Proteomes" id="UP000663828"/>
    </source>
</evidence>
<dbReference type="GO" id="GO:0005576">
    <property type="term" value="C:extracellular region"/>
    <property type="evidence" value="ECO:0007669"/>
    <property type="project" value="InterPro"/>
</dbReference>
<evidence type="ECO:0000313" key="3">
    <source>
        <dbReference type="EMBL" id="CAF0946540.1"/>
    </source>
</evidence>
<dbReference type="Gene3D" id="3.90.176.10">
    <property type="entry name" value="Toxin ADP-ribosyltransferase, Chain A, domain 1"/>
    <property type="match status" value="1"/>
</dbReference>
<dbReference type="PROSITE" id="PS51996">
    <property type="entry name" value="TR_MART"/>
    <property type="match status" value="1"/>
</dbReference>
<sequence>MDPILQNDTNRMKTMTSTVQLPTQRLMDLKSTSFNRHDVCVLWLDSKIDLNNERTKQFLNQLCDRVEIHNDIEKFLDIIRYRRETSLLIISGKFAAQYLDSIHSFSAIDAVIIFCANPEKYQHFTQGAYVKVLCCISTEAELIQSVHSWINLKCQTHLYIWDKQANDTDYQLTRQRAIFLANYILMATVYLDAYINYKQNMLNVSRAYYGQRQCELEHILQFELTYTETDAIKWYTRDSFVHKLVNRTLRSFDQNNLHAIAFYIRDLIKQISQIHSTTDTKNFQPVYHGLAMTQNDINRIEVIPTGSLLSSNGFLSTSRSQDVAIAFASKKQNSVRQPLHRVLFEINLNVTKSPVVFADISHLSTFPEEGEVLFSTGAVFSLQNITQDEQTKMYTICLNIATQDEYNSIEKFVASAKEQLNERTNTFGQKSLIGKLLNFQTQPSSPLKTHGDASYKFSIFGSSFNHIWYGTYDKYNDILEPYIQKIASLAKKYIFENTDKVKKHTGKKAIKHSTSYEPSLARFEPVLYFSLPDELIQQEQENFSRIFSLQYRRFTNTCLTVAQASALLDEFYLIYYIASDLPEYIKDCPRVKFYKFDPSEDNQISNQKVKLFERLISDMLHDLGMFYPKQIKTFPDDVQYQTIIRRLHMKTARCYQALADETEKIIQRYNREEEEEKKKRITIDD</sequence>
<comment type="caution">
    <text evidence="3">The sequence shown here is derived from an EMBL/GenBank/DDBJ whole genome shotgun (WGS) entry which is preliminary data.</text>
</comment>
<feature type="coiled-coil region" evidence="1">
    <location>
        <begin position="652"/>
        <end position="679"/>
    </location>
</feature>
<keyword evidence="4" id="KW-1185">Reference proteome</keyword>
<dbReference type="EMBL" id="CAJNOR010000554">
    <property type="protein sequence ID" value="CAF0946540.1"/>
    <property type="molecule type" value="Genomic_DNA"/>
</dbReference>
<protein>
    <recommendedName>
        <fullName evidence="2">ADP ribosyltransferase domain-containing protein</fullName>
    </recommendedName>
</protein>
<proteinExistence type="predicted"/>
<dbReference type="AlphaFoldDB" id="A0A814CT54"/>
<dbReference type="InterPro" id="IPR003540">
    <property type="entry name" value="ADP-ribosyltransferase"/>
</dbReference>
<accession>A0A814CT54</accession>
<name>A0A814CT54_ADIRI</name>
<gene>
    <name evidence="3" type="ORF">XAT740_LOCUS10420</name>
</gene>
<organism evidence="3 4">
    <name type="scientific">Adineta ricciae</name>
    <name type="common">Rotifer</name>
    <dbReference type="NCBI Taxonomy" id="249248"/>
    <lineage>
        <taxon>Eukaryota</taxon>
        <taxon>Metazoa</taxon>
        <taxon>Spiralia</taxon>
        <taxon>Gnathifera</taxon>
        <taxon>Rotifera</taxon>
        <taxon>Eurotatoria</taxon>
        <taxon>Bdelloidea</taxon>
        <taxon>Adinetida</taxon>
        <taxon>Adinetidae</taxon>
        <taxon>Adineta</taxon>
    </lineage>
</organism>